<organism evidence="2 3">
    <name type="scientific">Zasmidium cellare</name>
    <name type="common">Wine cellar mold</name>
    <name type="synonym">Racodium cellare</name>
    <dbReference type="NCBI Taxonomy" id="395010"/>
    <lineage>
        <taxon>Eukaryota</taxon>
        <taxon>Fungi</taxon>
        <taxon>Dikarya</taxon>
        <taxon>Ascomycota</taxon>
        <taxon>Pezizomycotina</taxon>
        <taxon>Dothideomycetes</taxon>
        <taxon>Dothideomycetidae</taxon>
        <taxon>Mycosphaerellales</taxon>
        <taxon>Mycosphaerellaceae</taxon>
        <taxon>Zasmidium</taxon>
    </lineage>
</organism>
<dbReference type="EMBL" id="JAXOVC010000011">
    <property type="protein sequence ID" value="KAK4495666.1"/>
    <property type="molecule type" value="Genomic_DNA"/>
</dbReference>
<dbReference type="Gene3D" id="3.40.50.1820">
    <property type="entry name" value="alpha/beta hydrolase"/>
    <property type="match status" value="1"/>
</dbReference>
<name>A0ABR0E363_ZASCE</name>
<evidence type="ECO:0000313" key="2">
    <source>
        <dbReference type="EMBL" id="KAK4495666.1"/>
    </source>
</evidence>
<feature type="compositionally biased region" description="Basic and acidic residues" evidence="1">
    <location>
        <begin position="70"/>
        <end position="81"/>
    </location>
</feature>
<feature type="region of interest" description="Disordered" evidence="1">
    <location>
        <begin position="68"/>
        <end position="97"/>
    </location>
</feature>
<accession>A0ABR0E363</accession>
<dbReference type="Proteomes" id="UP001305779">
    <property type="component" value="Unassembled WGS sequence"/>
</dbReference>
<proteinExistence type="predicted"/>
<comment type="caution">
    <text evidence="2">The sequence shown here is derived from an EMBL/GenBank/DDBJ whole genome shotgun (WGS) entry which is preliminary data.</text>
</comment>
<evidence type="ECO:0000256" key="1">
    <source>
        <dbReference type="SAM" id="MobiDB-lite"/>
    </source>
</evidence>
<reference evidence="2 3" key="1">
    <citation type="journal article" date="2023" name="G3 (Bethesda)">
        <title>A chromosome-level genome assembly of Zasmidium syzygii isolated from banana leaves.</title>
        <authorList>
            <person name="van Westerhoven A.C."/>
            <person name="Mehrabi R."/>
            <person name="Talebi R."/>
            <person name="Steentjes M.B.F."/>
            <person name="Corcolon B."/>
            <person name="Chong P.A."/>
            <person name="Kema G.H.J."/>
            <person name="Seidl M.F."/>
        </authorList>
    </citation>
    <scope>NUCLEOTIDE SEQUENCE [LARGE SCALE GENOMIC DNA]</scope>
    <source>
        <strain evidence="2 3">P124</strain>
    </source>
</reference>
<dbReference type="InterPro" id="IPR029058">
    <property type="entry name" value="AB_hydrolase_fold"/>
</dbReference>
<gene>
    <name evidence="2" type="ORF">PRZ48_012934</name>
</gene>
<protein>
    <recommendedName>
        <fullName evidence="4">Alpha/beta-hydrolase</fullName>
    </recommendedName>
</protein>
<sequence>MGDKLSPGIHTFQAGDNLTLSYHITPSKKSNAPLWVTQSIHWGPGRQYTVNKLAPILSKHYTVLDFSPRGADESSRPKDASGNDDPSAMSPSTSWPDTASQAGVGVLLYASLYPTRVKTLIPIAAGIFAGYDGTEVFNRFRDARASQPKWKSSYERWATSKTNPPQNDEEFAQFLMDVLPSYLGDPDQSLAVTLAGFEGSNMKLWSQRSYFGTMKGDRGLQGLYDLLKNVRAKKVVFVHGEEDMACPIEGAGIADRRLRDEADGVETLFEGMKGVGHFPWVEDREGFERVVFGHLGDE</sequence>
<evidence type="ECO:0008006" key="4">
    <source>
        <dbReference type="Google" id="ProtNLM"/>
    </source>
</evidence>
<evidence type="ECO:0000313" key="3">
    <source>
        <dbReference type="Proteomes" id="UP001305779"/>
    </source>
</evidence>
<dbReference type="SUPFAM" id="SSF53474">
    <property type="entry name" value="alpha/beta-Hydrolases"/>
    <property type="match status" value="1"/>
</dbReference>
<keyword evidence="3" id="KW-1185">Reference proteome</keyword>